<name>A0A8S9LV32_BRACR</name>
<protein>
    <submittedName>
        <fullName evidence="3">Uncharacterized protein</fullName>
    </submittedName>
</protein>
<keyword evidence="2" id="KW-1133">Transmembrane helix</keyword>
<dbReference type="AlphaFoldDB" id="A0A8S9LV32"/>
<comment type="caution">
    <text evidence="3">The sequence shown here is derived from an EMBL/GenBank/DDBJ whole genome shotgun (WGS) entry which is preliminary data.</text>
</comment>
<reference evidence="3" key="1">
    <citation type="submission" date="2019-12" db="EMBL/GenBank/DDBJ databases">
        <title>Genome sequencing and annotation of Brassica cretica.</title>
        <authorList>
            <person name="Studholme D.J."/>
            <person name="Sarris P.F."/>
        </authorList>
    </citation>
    <scope>NUCLEOTIDE SEQUENCE</scope>
    <source>
        <strain evidence="3">PFS-102/07</strain>
        <tissue evidence="3">Leaf</tissue>
    </source>
</reference>
<keyword evidence="2" id="KW-0472">Membrane</keyword>
<evidence type="ECO:0000313" key="3">
    <source>
        <dbReference type="EMBL" id="KAF2610382.1"/>
    </source>
</evidence>
<feature type="transmembrane region" description="Helical" evidence="2">
    <location>
        <begin position="41"/>
        <end position="58"/>
    </location>
</feature>
<feature type="region of interest" description="Disordered" evidence="1">
    <location>
        <begin position="1"/>
        <end position="35"/>
    </location>
</feature>
<accession>A0A8S9LV32</accession>
<feature type="transmembrane region" description="Helical" evidence="2">
    <location>
        <begin position="73"/>
        <end position="92"/>
    </location>
</feature>
<keyword evidence="2" id="KW-0812">Transmembrane</keyword>
<organism evidence="3">
    <name type="scientific">Brassica cretica</name>
    <name type="common">Mustard</name>
    <dbReference type="NCBI Taxonomy" id="69181"/>
    <lineage>
        <taxon>Eukaryota</taxon>
        <taxon>Viridiplantae</taxon>
        <taxon>Streptophyta</taxon>
        <taxon>Embryophyta</taxon>
        <taxon>Tracheophyta</taxon>
        <taxon>Spermatophyta</taxon>
        <taxon>Magnoliopsida</taxon>
        <taxon>eudicotyledons</taxon>
        <taxon>Gunneridae</taxon>
        <taxon>Pentapetalae</taxon>
        <taxon>rosids</taxon>
        <taxon>malvids</taxon>
        <taxon>Brassicales</taxon>
        <taxon>Brassicaceae</taxon>
        <taxon>Brassiceae</taxon>
        <taxon>Brassica</taxon>
    </lineage>
</organism>
<evidence type="ECO:0000256" key="1">
    <source>
        <dbReference type="SAM" id="MobiDB-lite"/>
    </source>
</evidence>
<sequence>MEVRKRKNSSDGGASVNAGDDRTPSSVSSTSDRTVRSKRRIFLLRLAFRVIWLLDMGVEERNTTYVIYGQRDSSFFCFLIRLYTVFCYFSTVSKSPRLIQSIFSALGDLYLYKLSDALYGDDVASWYLYPFYAPY</sequence>
<dbReference type="EMBL" id="QGKY02000089">
    <property type="protein sequence ID" value="KAF2610382.1"/>
    <property type="molecule type" value="Genomic_DNA"/>
</dbReference>
<evidence type="ECO:0000256" key="2">
    <source>
        <dbReference type="SAM" id="Phobius"/>
    </source>
</evidence>
<gene>
    <name evidence="3" type="ORF">F2Q70_00007433</name>
</gene>
<proteinExistence type="predicted"/>